<evidence type="ECO:0000313" key="9">
    <source>
        <dbReference type="EMBL" id="CCC50567.1"/>
    </source>
</evidence>
<dbReference type="PANTHER" id="PTHR13547">
    <property type="match status" value="1"/>
</dbReference>
<dbReference type="GO" id="GO:0001682">
    <property type="term" value="P:tRNA 5'-leader removal"/>
    <property type="evidence" value="ECO:0007669"/>
    <property type="project" value="TreeGrafter"/>
</dbReference>
<organism evidence="9">
    <name type="scientific">Trypanosoma vivax (strain Y486)</name>
    <dbReference type="NCBI Taxonomy" id="1055687"/>
    <lineage>
        <taxon>Eukaryota</taxon>
        <taxon>Discoba</taxon>
        <taxon>Euglenozoa</taxon>
        <taxon>Kinetoplastea</taxon>
        <taxon>Metakinetoplastina</taxon>
        <taxon>Trypanosomatida</taxon>
        <taxon>Trypanosomatidae</taxon>
        <taxon>Trypanosoma</taxon>
        <taxon>Duttonella</taxon>
    </lineage>
</organism>
<comment type="subcellular location">
    <subcellularLocation>
        <location evidence="1">Mitochondrion</location>
    </subcellularLocation>
</comment>
<evidence type="ECO:0000256" key="4">
    <source>
        <dbReference type="ARBA" id="ARBA00022801"/>
    </source>
</evidence>
<dbReference type="GO" id="GO:0004526">
    <property type="term" value="F:ribonuclease P activity"/>
    <property type="evidence" value="ECO:0007669"/>
    <property type="project" value="TreeGrafter"/>
</dbReference>
<dbReference type="VEuPathDB" id="TriTrypDB:TvY486_0903880"/>
<dbReference type="EMBL" id="HE573025">
    <property type="protein sequence ID" value="CCC50567.1"/>
    <property type="molecule type" value="Genomic_DNA"/>
</dbReference>
<dbReference type="GO" id="GO:0046872">
    <property type="term" value="F:metal ion binding"/>
    <property type="evidence" value="ECO:0007669"/>
    <property type="project" value="UniProtKB-KW"/>
</dbReference>
<sequence>MVSDCSGPLRHRMRMEPDIPLDFSDIAIVKEMIARNNSQTKLRRRLKPGDFINEVFSELGSRATTDSAFVAVVFEFLEECMVKHGSLPRSATLAKVLYSWLDKGLVKDGQVLLRRVLQANIATPRVVVDEKVATVSLRLLTESEQVDLDLAAKIISLLPDGSHRRRLYLPLFEHAARTGDVSLAFGMLRCGRSKGIEFWDVDYHQLLLCLERVAATRDIEPLMTELLECMVDHHPVVGGKNGALLRKLLKGEATTVNKDKGMCDRCGTALYSFDFSPGDRETLLNDIETKLIEPRLGSPGSCESASKVSSVEIERRVGEFQKFKELISILEYDAVIDGANVGYYGLSSWYRAAKEALLSSRGVDPTKVSEHELCEVPVPVDVPPKFPLIDEMLTHARRLRSKSLVMLHRRHRNLLLESSLVVCPGFLNDDYCWLYAAIRKPNCLVVSNDQMRDHHFSLLSRRSFLRWRQRHRVTYAGRFNRMTGAVTLLLSPPRPYAIWVQRGRVSGTHWHIPVRSTCDIIDQATNRKTENDVDVGKDGDDAYDTWLCTAGSVCTRIAGETP</sequence>
<comment type="similarity">
    <text evidence="2">Belongs to the PPR family. P subfamily.</text>
</comment>
<evidence type="ECO:0000259" key="8">
    <source>
        <dbReference type="Pfam" id="PF16953"/>
    </source>
</evidence>
<dbReference type="Gene3D" id="3.40.50.11980">
    <property type="match status" value="1"/>
</dbReference>
<gene>
    <name evidence="9" type="ORF">TVY486_0903880</name>
</gene>
<evidence type="ECO:0000256" key="1">
    <source>
        <dbReference type="ARBA" id="ARBA00004173"/>
    </source>
</evidence>
<evidence type="ECO:0000256" key="3">
    <source>
        <dbReference type="ARBA" id="ARBA00022723"/>
    </source>
</evidence>
<protein>
    <recommendedName>
        <fullName evidence="8">PRORP domain-containing protein</fullName>
    </recommendedName>
</protein>
<keyword evidence="7" id="KW-0496">Mitochondrion</keyword>
<proteinExistence type="inferred from homology"/>
<evidence type="ECO:0000256" key="2">
    <source>
        <dbReference type="ARBA" id="ARBA00007626"/>
    </source>
</evidence>
<dbReference type="AlphaFoldDB" id="G0U2R3"/>
<keyword evidence="5" id="KW-0862">Zinc</keyword>
<keyword evidence="4" id="KW-0378">Hydrolase</keyword>
<evidence type="ECO:0000256" key="5">
    <source>
        <dbReference type="ARBA" id="ARBA00022833"/>
    </source>
</evidence>
<dbReference type="GO" id="GO:0005739">
    <property type="term" value="C:mitochondrion"/>
    <property type="evidence" value="ECO:0007669"/>
    <property type="project" value="UniProtKB-SubCell"/>
</dbReference>
<reference evidence="9" key="1">
    <citation type="journal article" date="2012" name="Proc. Natl. Acad. Sci. U.S.A.">
        <title>Antigenic diversity is generated by distinct evolutionary mechanisms in African trypanosome species.</title>
        <authorList>
            <person name="Jackson A.P."/>
            <person name="Berry A."/>
            <person name="Aslett M."/>
            <person name="Allison H.C."/>
            <person name="Burton P."/>
            <person name="Vavrova-Anderson J."/>
            <person name="Brown R."/>
            <person name="Browne H."/>
            <person name="Corton N."/>
            <person name="Hauser H."/>
            <person name="Gamble J."/>
            <person name="Gilderthorp R."/>
            <person name="Marcello L."/>
            <person name="McQuillan J."/>
            <person name="Otto T.D."/>
            <person name="Quail M.A."/>
            <person name="Sanders M.J."/>
            <person name="van Tonder A."/>
            <person name="Ginger M.L."/>
            <person name="Field M.C."/>
            <person name="Barry J.D."/>
            <person name="Hertz-Fowler C."/>
            <person name="Berriman M."/>
        </authorList>
    </citation>
    <scope>NUCLEOTIDE SEQUENCE</scope>
    <source>
        <strain evidence="9">Y486</strain>
    </source>
</reference>
<keyword evidence="3" id="KW-0479">Metal-binding</keyword>
<dbReference type="PANTHER" id="PTHR13547:SF1">
    <property type="entry name" value="MITOCHONDRIAL RIBONUCLEASE P CATALYTIC SUBUNIT"/>
    <property type="match status" value="1"/>
</dbReference>
<feature type="domain" description="PRORP" evidence="8">
    <location>
        <begin position="417"/>
        <end position="518"/>
    </location>
</feature>
<evidence type="ECO:0000256" key="7">
    <source>
        <dbReference type="ARBA" id="ARBA00023128"/>
    </source>
</evidence>
<accession>G0U2R3</accession>
<name>G0U2R3_TRYVY</name>
<dbReference type="Pfam" id="PF16953">
    <property type="entry name" value="PRORP"/>
    <property type="match status" value="1"/>
</dbReference>
<dbReference type="InterPro" id="IPR031595">
    <property type="entry name" value="PRORP_C"/>
</dbReference>
<keyword evidence="6" id="KW-0809">Transit peptide</keyword>
<evidence type="ECO:0000256" key="6">
    <source>
        <dbReference type="ARBA" id="ARBA00022946"/>
    </source>
</evidence>